<accession>A0A5C6CNH6</accession>
<sequence>MPVSPSRAFRMRIFVVVGLFWVCQLFCLGTSVYAQLLVAHRGASADAPENTLSSFQLAWEEGADAIEGDFYLTSDNQIVCIHDDTTERVSGVDLDVASATLEELRKLDVGSWKERKYINERIPTL</sequence>
<dbReference type="PANTHER" id="PTHR46211:SF1">
    <property type="entry name" value="GLYCEROPHOSPHODIESTER PHOSPHODIESTERASE, CYTOPLASMIC"/>
    <property type="match status" value="1"/>
</dbReference>
<dbReference type="SUPFAM" id="SSF51695">
    <property type="entry name" value="PLC-like phosphodiesterases"/>
    <property type="match status" value="1"/>
</dbReference>
<evidence type="ECO:0000259" key="1">
    <source>
        <dbReference type="PROSITE" id="PS51704"/>
    </source>
</evidence>
<keyword evidence="2" id="KW-0378">Hydrolase</keyword>
<dbReference type="GO" id="GO:0006629">
    <property type="term" value="P:lipid metabolic process"/>
    <property type="evidence" value="ECO:0007669"/>
    <property type="project" value="InterPro"/>
</dbReference>
<dbReference type="InterPro" id="IPR030395">
    <property type="entry name" value="GP_PDE_dom"/>
</dbReference>
<feature type="domain" description="GP-PDE" evidence="1">
    <location>
        <begin position="35"/>
        <end position="125"/>
    </location>
</feature>
<dbReference type="GO" id="GO:0008889">
    <property type="term" value="F:glycerophosphodiester phosphodiesterase activity"/>
    <property type="evidence" value="ECO:0007669"/>
    <property type="project" value="UniProtKB-EC"/>
</dbReference>
<dbReference type="EC" id="3.1.4.46" evidence="2"/>
<evidence type="ECO:0000313" key="2">
    <source>
        <dbReference type="EMBL" id="TWU26080.1"/>
    </source>
</evidence>
<reference evidence="2 3" key="1">
    <citation type="submission" date="2019-02" db="EMBL/GenBank/DDBJ databases">
        <title>Deep-cultivation of Planctomycetes and their phenomic and genomic characterization uncovers novel biology.</title>
        <authorList>
            <person name="Wiegand S."/>
            <person name="Jogler M."/>
            <person name="Boedeker C."/>
            <person name="Pinto D."/>
            <person name="Vollmers J."/>
            <person name="Rivas-Marin E."/>
            <person name="Kohn T."/>
            <person name="Peeters S.H."/>
            <person name="Heuer A."/>
            <person name="Rast P."/>
            <person name="Oberbeckmann S."/>
            <person name="Bunk B."/>
            <person name="Jeske O."/>
            <person name="Meyerdierks A."/>
            <person name="Storesund J.E."/>
            <person name="Kallscheuer N."/>
            <person name="Luecker S."/>
            <person name="Lage O.M."/>
            <person name="Pohl T."/>
            <person name="Merkel B.J."/>
            <person name="Hornburger P."/>
            <person name="Mueller R.-W."/>
            <person name="Bruemmer F."/>
            <person name="Labrenz M."/>
            <person name="Spormann A.M."/>
            <person name="Op Den Camp H."/>
            <person name="Overmann J."/>
            <person name="Amann R."/>
            <person name="Jetten M.S.M."/>
            <person name="Mascher T."/>
            <person name="Medema M.H."/>
            <person name="Devos D.P."/>
            <person name="Kaster A.-K."/>
            <person name="Ovreas L."/>
            <person name="Rohde M."/>
            <person name="Galperin M.Y."/>
            <person name="Jogler C."/>
        </authorList>
    </citation>
    <scope>NUCLEOTIDE SEQUENCE [LARGE SCALE GENOMIC DNA]</scope>
    <source>
        <strain evidence="2 3">Pla144</strain>
    </source>
</reference>
<dbReference type="PROSITE" id="PS51704">
    <property type="entry name" value="GP_PDE"/>
    <property type="match status" value="1"/>
</dbReference>
<dbReference type="PANTHER" id="PTHR46211">
    <property type="entry name" value="GLYCEROPHOSPHORYL DIESTER PHOSPHODIESTERASE"/>
    <property type="match status" value="1"/>
</dbReference>
<gene>
    <name evidence="2" type="primary">glpQ1</name>
    <name evidence="2" type="ORF">Pla144_32970</name>
</gene>
<dbReference type="Proteomes" id="UP000318437">
    <property type="component" value="Unassembled WGS sequence"/>
</dbReference>
<comment type="caution">
    <text evidence="2">The sequence shown here is derived from an EMBL/GenBank/DDBJ whole genome shotgun (WGS) entry which is preliminary data.</text>
</comment>
<organism evidence="2 3">
    <name type="scientific">Bythopirellula polymerisocia</name>
    <dbReference type="NCBI Taxonomy" id="2528003"/>
    <lineage>
        <taxon>Bacteria</taxon>
        <taxon>Pseudomonadati</taxon>
        <taxon>Planctomycetota</taxon>
        <taxon>Planctomycetia</taxon>
        <taxon>Pirellulales</taxon>
        <taxon>Lacipirellulaceae</taxon>
        <taxon>Bythopirellula</taxon>
    </lineage>
</organism>
<dbReference type="AlphaFoldDB" id="A0A5C6CNH6"/>
<dbReference type="Gene3D" id="3.20.20.190">
    <property type="entry name" value="Phosphatidylinositol (PI) phosphodiesterase"/>
    <property type="match status" value="1"/>
</dbReference>
<keyword evidence="3" id="KW-1185">Reference proteome</keyword>
<protein>
    <submittedName>
        <fullName evidence="2">Putative glycerophosphoryl diester phosphodiesterase 1</fullName>
        <ecNumber evidence="2">3.1.4.46</ecNumber>
    </submittedName>
</protein>
<dbReference type="RefSeq" id="WP_146451628.1">
    <property type="nucleotide sequence ID" value="NZ_SJPS01000004.1"/>
</dbReference>
<evidence type="ECO:0000313" key="3">
    <source>
        <dbReference type="Proteomes" id="UP000318437"/>
    </source>
</evidence>
<dbReference type="EMBL" id="SJPS01000004">
    <property type="protein sequence ID" value="TWU26080.1"/>
    <property type="molecule type" value="Genomic_DNA"/>
</dbReference>
<dbReference type="InterPro" id="IPR017946">
    <property type="entry name" value="PLC-like_Pdiesterase_TIM-brl"/>
</dbReference>
<dbReference type="OrthoDB" id="238714at2"/>
<dbReference type="Pfam" id="PF03009">
    <property type="entry name" value="GDPD"/>
    <property type="match status" value="1"/>
</dbReference>
<name>A0A5C6CNH6_9BACT</name>
<proteinExistence type="predicted"/>